<dbReference type="GO" id="GO:0003676">
    <property type="term" value="F:nucleic acid binding"/>
    <property type="evidence" value="ECO:0007669"/>
    <property type="project" value="InterPro"/>
</dbReference>
<proteinExistence type="predicted"/>
<sequence length="71" mass="8062">LEYLPPYSPDYDPIEEGFSALKAWIHAHHDYMEGALADAPGTDSPYAMIWRTVYESVTVNKAIGWFKHAGY</sequence>
<dbReference type="Proteomes" id="UP001221757">
    <property type="component" value="Unassembled WGS sequence"/>
</dbReference>
<feature type="non-terminal residue" evidence="2">
    <location>
        <position position="1"/>
    </location>
</feature>
<comment type="caution">
    <text evidence="2">The sequence shown here is derived from an EMBL/GenBank/DDBJ whole genome shotgun (WGS) entry which is preliminary data.</text>
</comment>
<dbReference type="AlphaFoldDB" id="A0AAD7FVJ0"/>
<evidence type="ECO:0000313" key="2">
    <source>
        <dbReference type="EMBL" id="KAJ7640202.1"/>
    </source>
</evidence>
<organism evidence="2 3">
    <name type="scientific">Mycena rosella</name>
    <name type="common">Pink bonnet</name>
    <name type="synonym">Agaricus rosellus</name>
    <dbReference type="NCBI Taxonomy" id="1033263"/>
    <lineage>
        <taxon>Eukaryota</taxon>
        <taxon>Fungi</taxon>
        <taxon>Dikarya</taxon>
        <taxon>Basidiomycota</taxon>
        <taxon>Agaricomycotina</taxon>
        <taxon>Agaricomycetes</taxon>
        <taxon>Agaricomycetidae</taxon>
        <taxon>Agaricales</taxon>
        <taxon>Marasmiineae</taxon>
        <taxon>Mycenaceae</taxon>
        <taxon>Mycena</taxon>
    </lineage>
</organism>
<name>A0AAD7FVJ0_MYCRO</name>
<keyword evidence="3" id="KW-1185">Reference proteome</keyword>
<dbReference type="Pfam" id="PF13358">
    <property type="entry name" value="DDE_3"/>
    <property type="match status" value="1"/>
</dbReference>
<gene>
    <name evidence="2" type="ORF">B0H17DRAFT_861046</name>
</gene>
<evidence type="ECO:0000313" key="3">
    <source>
        <dbReference type="Proteomes" id="UP001221757"/>
    </source>
</evidence>
<evidence type="ECO:0000259" key="1">
    <source>
        <dbReference type="Pfam" id="PF13358"/>
    </source>
</evidence>
<reference evidence="2" key="1">
    <citation type="submission" date="2023-03" db="EMBL/GenBank/DDBJ databases">
        <title>Massive genome expansion in bonnet fungi (Mycena s.s.) driven by repeated elements and novel gene families across ecological guilds.</title>
        <authorList>
            <consortium name="Lawrence Berkeley National Laboratory"/>
            <person name="Harder C.B."/>
            <person name="Miyauchi S."/>
            <person name="Viragh M."/>
            <person name="Kuo A."/>
            <person name="Thoen E."/>
            <person name="Andreopoulos B."/>
            <person name="Lu D."/>
            <person name="Skrede I."/>
            <person name="Drula E."/>
            <person name="Henrissat B."/>
            <person name="Morin E."/>
            <person name="Kohler A."/>
            <person name="Barry K."/>
            <person name="LaButti K."/>
            <person name="Morin E."/>
            <person name="Salamov A."/>
            <person name="Lipzen A."/>
            <person name="Mereny Z."/>
            <person name="Hegedus B."/>
            <person name="Baldrian P."/>
            <person name="Stursova M."/>
            <person name="Weitz H."/>
            <person name="Taylor A."/>
            <person name="Grigoriev I.V."/>
            <person name="Nagy L.G."/>
            <person name="Martin F."/>
            <person name="Kauserud H."/>
        </authorList>
    </citation>
    <scope>NUCLEOTIDE SEQUENCE</scope>
    <source>
        <strain evidence="2">CBHHK067</strain>
    </source>
</reference>
<accession>A0AAD7FVJ0</accession>
<feature type="non-terminal residue" evidence="2">
    <location>
        <position position="71"/>
    </location>
</feature>
<protein>
    <recommendedName>
        <fullName evidence="1">Tc1-like transposase DDE domain-containing protein</fullName>
    </recommendedName>
</protein>
<dbReference type="EMBL" id="JARKIE010000432">
    <property type="protein sequence ID" value="KAJ7640202.1"/>
    <property type="molecule type" value="Genomic_DNA"/>
</dbReference>
<dbReference type="InterPro" id="IPR038717">
    <property type="entry name" value="Tc1-like_DDE_dom"/>
</dbReference>
<dbReference type="Gene3D" id="3.30.420.10">
    <property type="entry name" value="Ribonuclease H-like superfamily/Ribonuclease H"/>
    <property type="match status" value="1"/>
</dbReference>
<dbReference type="InterPro" id="IPR036397">
    <property type="entry name" value="RNaseH_sf"/>
</dbReference>
<feature type="domain" description="Tc1-like transposase DDE" evidence="1">
    <location>
        <begin position="1"/>
        <end position="29"/>
    </location>
</feature>